<dbReference type="RefSeq" id="WP_159966009.1">
    <property type="nucleotide sequence ID" value="NZ_APKE01000028.1"/>
</dbReference>
<accession>A0A921NQ32</accession>
<proteinExistence type="predicted"/>
<evidence type="ECO:0000256" key="1">
    <source>
        <dbReference type="SAM" id="Coils"/>
    </source>
</evidence>
<dbReference type="SUPFAM" id="SSF111384">
    <property type="entry name" value="OmpH-like"/>
    <property type="match status" value="1"/>
</dbReference>
<dbReference type="SMART" id="SM00935">
    <property type="entry name" value="OmpH"/>
    <property type="match status" value="1"/>
</dbReference>
<sequence>MQPSAFVPTGILVVDQERLFFESVYGREILAEIDRRTDALAAENREIEAELVAEERELTERRSAMQAKAFRELAEAFDAKVHDLRQAQDAKVRDVTRLREEARQRFFGEAGEVLTQIVRERGAVVLMDRRSVLAAVPESDITDIAVARINAELGQGGADPEARAPGGRPLSPDASTSGRPGFDAPSPADTEAPASGG</sequence>
<dbReference type="Proteomes" id="UP000698242">
    <property type="component" value="Unassembled WGS sequence"/>
</dbReference>
<keyword evidence="1" id="KW-0175">Coiled coil</keyword>
<evidence type="ECO:0000256" key="2">
    <source>
        <dbReference type="SAM" id="MobiDB-lite"/>
    </source>
</evidence>
<keyword evidence="4" id="KW-1185">Reference proteome</keyword>
<dbReference type="EMBL" id="APKE01000028">
    <property type="protein sequence ID" value="KAF0675215.1"/>
    <property type="molecule type" value="Genomic_DNA"/>
</dbReference>
<keyword evidence="3" id="KW-0808">Transferase</keyword>
<dbReference type="InterPro" id="IPR024930">
    <property type="entry name" value="Skp_dom_sf"/>
</dbReference>
<name>A0A921NQ32_9RHOB</name>
<dbReference type="GO" id="GO:0051082">
    <property type="term" value="F:unfolded protein binding"/>
    <property type="evidence" value="ECO:0007669"/>
    <property type="project" value="InterPro"/>
</dbReference>
<comment type="caution">
    <text evidence="3">The sequence shown here is derived from an EMBL/GenBank/DDBJ whole genome shotgun (WGS) entry which is preliminary data.</text>
</comment>
<dbReference type="Pfam" id="PF03938">
    <property type="entry name" value="OmpH"/>
    <property type="match status" value="1"/>
</dbReference>
<feature type="coiled-coil region" evidence="1">
    <location>
        <begin position="30"/>
        <end position="64"/>
    </location>
</feature>
<evidence type="ECO:0000313" key="4">
    <source>
        <dbReference type="Proteomes" id="UP000698242"/>
    </source>
</evidence>
<dbReference type="OrthoDB" id="7868372at2"/>
<evidence type="ECO:0000313" key="3">
    <source>
        <dbReference type="EMBL" id="KAF0675215.1"/>
    </source>
</evidence>
<feature type="region of interest" description="Disordered" evidence="2">
    <location>
        <begin position="154"/>
        <end position="197"/>
    </location>
</feature>
<gene>
    <name evidence="3" type="ORF">PMES_02478</name>
</gene>
<dbReference type="Gene3D" id="3.30.910.20">
    <property type="entry name" value="Skp domain"/>
    <property type="match status" value="1"/>
</dbReference>
<dbReference type="GO" id="GO:0016740">
    <property type="term" value="F:transferase activity"/>
    <property type="evidence" value="ECO:0007669"/>
    <property type="project" value="UniProtKB-KW"/>
</dbReference>
<dbReference type="InterPro" id="IPR005632">
    <property type="entry name" value="Chaperone_Skp"/>
</dbReference>
<dbReference type="AlphaFoldDB" id="A0A921NQ32"/>
<organism evidence="3 4">
    <name type="scientific">Profundibacterium mesophilum KAUST100406-0324</name>
    <dbReference type="NCBI Taxonomy" id="1037889"/>
    <lineage>
        <taxon>Bacteria</taxon>
        <taxon>Pseudomonadati</taxon>
        <taxon>Pseudomonadota</taxon>
        <taxon>Alphaproteobacteria</taxon>
        <taxon>Rhodobacterales</taxon>
        <taxon>Roseobacteraceae</taxon>
        <taxon>Profundibacterium</taxon>
    </lineage>
</organism>
<protein>
    <submittedName>
        <fullName evidence="3">tRNA delta-isopentenylpyrophosphate transferase Translation</fullName>
    </submittedName>
</protein>
<reference evidence="3" key="1">
    <citation type="submission" date="2013-03" db="EMBL/GenBank/DDBJ databases">
        <title>Genome Sequence of the Profundibacterium mesophilum strain KAUST100406-0324T from Red Sea, a novel genus in the family Rhodobacteraceae.</title>
        <authorList>
            <person name="Essack M."/>
            <person name="Alam I."/>
            <person name="Lafi F."/>
            <person name="Alawi W."/>
            <person name="Kamanu F."/>
            <person name="Al-Suwailem A."/>
            <person name="Lee O.O."/>
            <person name="Xu Y."/>
            <person name="Bajic V."/>
            <person name="Qian P.-Y."/>
            <person name="Archer J."/>
        </authorList>
    </citation>
    <scope>NUCLEOTIDE SEQUENCE</scope>
    <source>
        <strain evidence="3">KAUST100406-0324</strain>
    </source>
</reference>